<dbReference type="AlphaFoldDB" id="A0A0F9C9Z7"/>
<evidence type="ECO:0000313" key="2">
    <source>
        <dbReference type="EMBL" id="KKL45969.1"/>
    </source>
</evidence>
<keyword evidence="1" id="KW-0175">Coiled coil</keyword>
<evidence type="ECO:0000256" key="1">
    <source>
        <dbReference type="SAM" id="Coils"/>
    </source>
</evidence>
<sequence length="52" mass="5745">MGVEDIQVSSGGTADDAVYVIKQVEKALNAKLNDIKLKVEDIQKDVKEIKEK</sequence>
<organism evidence="2">
    <name type="scientific">marine sediment metagenome</name>
    <dbReference type="NCBI Taxonomy" id="412755"/>
    <lineage>
        <taxon>unclassified sequences</taxon>
        <taxon>metagenomes</taxon>
        <taxon>ecological metagenomes</taxon>
    </lineage>
</organism>
<accession>A0A0F9C9Z7</accession>
<proteinExistence type="predicted"/>
<name>A0A0F9C9Z7_9ZZZZ</name>
<reference evidence="2" key="1">
    <citation type="journal article" date="2015" name="Nature">
        <title>Complex archaea that bridge the gap between prokaryotes and eukaryotes.</title>
        <authorList>
            <person name="Spang A."/>
            <person name="Saw J.H."/>
            <person name="Jorgensen S.L."/>
            <person name="Zaremba-Niedzwiedzka K."/>
            <person name="Martijn J."/>
            <person name="Lind A.E."/>
            <person name="van Eijk R."/>
            <person name="Schleper C."/>
            <person name="Guy L."/>
            <person name="Ettema T.J."/>
        </authorList>
    </citation>
    <scope>NUCLEOTIDE SEQUENCE</scope>
</reference>
<protein>
    <submittedName>
        <fullName evidence="2">Uncharacterized protein</fullName>
    </submittedName>
</protein>
<feature type="coiled-coil region" evidence="1">
    <location>
        <begin position="25"/>
        <end position="52"/>
    </location>
</feature>
<dbReference type="EMBL" id="LAZR01034203">
    <property type="protein sequence ID" value="KKL45969.1"/>
    <property type="molecule type" value="Genomic_DNA"/>
</dbReference>
<gene>
    <name evidence="2" type="ORF">LCGC14_2350310</name>
</gene>
<comment type="caution">
    <text evidence="2">The sequence shown here is derived from an EMBL/GenBank/DDBJ whole genome shotgun (WGS) entry which is preliminary data.</text>
</comment>